<proteinExistence type="predicted"/>
<gene>
    <name evidence="1" type="ORF">CSAL01_12777</name>
</gene>
<dbReference type="EMBL" id="JFFI01002325">
    <property type="protein sequence ID" value="KXH37510.1"/>
    <property type="molecule type" value="Genomic_DNA"/>
</dbReference>
<dbReference type="AlphaFoldDB" id="A0A135SNK0"/>
<dbReference type="Proteomes" id="UP000070121">
    <property type="component" value="Unassembled WGS sequence"/>
</dbReference>
<comment type="caution">
    <text evidence="1">The sequence shown here is derived from an EMBL/GenBank/DDBJ whole genome shotgun (WGS) entry which is preliminary data.</text>
</comment>
<evidence type="ECO:0000313" key="2">
    <source>
        <dbReference type="Proteomes" id="UP000070121"/>
    </source>
</evidence>
<keyword evidence="2" id="KW-1185">Reference proteome</keyword>
<dbReference type="OrthoDB" id="10541774at2759"/>
<organism evidence="1 2">
    <name type="scientific">Colletotrichum salicis</name>
    <dbReference type="NCBI Taxonomy" id="1209931"/>
    <lineage>
        <taxon>Eukaryota</taxon>
        <taxon>Fungi</taxon>
        <taxon>Dikarya</taxon>
        <taxon>Ascomycota</taxon>
        <taxon>Pezizomycotina</taxon>
        <taxon>Sordariomycetes</taxon>
        <taxon>Hypocreomycetidae</taxon>
        <taxon>Glomerellales</taxon>
        <taxon>Glomerellaceae</taxon>
        <taxon>Colletotrichum</taxon>
        <taxon>Colletotrichum acutatum species complex</taxon>
    </lineage>
</organism>
<reference evidence="1 2" key="1">
    <citation type="submission" date="2014-02" db="EMBL/GenBank/DDBJ databases">
        <title>The genome sequence of Colletotrichum salicis CBS 607.94.</title>
        <authorList>
            <person name="Baroncelli R."/>
            <person name="Thon M.R."/>
        </authorList>
    </citation>
    <scope>NUCLEOTIDE SEQUENCE [LARGE SCALE GENOMIC DNA]</scope>
    <source>
        <strain evidence="1 2">CBS 607.94</strain>
    </source>
</reference>
<evidence type="ECO:0000313" key="1">
    <source>
        <dbReference type="EMBL" id="KXH37510.1"/>
    </source>
</evidence>
<accession>A0A135SNK0</accession>
<protein>
    <submittedName>
        <fullName evidence="1">Uncharacterized protein</fullName>
    </submittedName>
</protein>
<name>A0A135SNK0_9PEZI</name>
<sequence length="291" mass="32882">MAPMLIIAHTGFLWPDEIVKLEELVSHDNAAKDFTLAICPERLDDSILSPADSVFDLYNIAFSSLSRHCGGIGEIQHVKHLHTVDDHLDKWPLFTLAPVLKRLRLGVSCLKYWEEDWPSYAMHNINTKGIWRNLGRCESLEILRIDCPSEQFRPPLGRDTSWESVRLASSLPSTLRCLSLSGCRAWFFMVGLQRLIERIVSGDLPHFRSLHIIDKVNAMELSSEELVVTTKLEELGVELKFYEQNVRNNMDSAAVEDEGWTLHNNIGGSLEFVVAAKRVSTRGSEPGETQA</sequence>